<dbReference type="FunFam" id="3.30.565.10:FF:000010">
    <property type="entry name" value="Sensor histidine kinase RcsC"/>
    <property type="match status" value="1"/>
</dbReference>
<evidence type="ECO:0000313" key="16">
    <source>
        <dbReference type="EMBL" id="OEE76982.1"/>
    </source>
</evidence>
<protein>
    <recommendedName>
        <fullName evidence="11">Sensory/regulatory protein RpfC</fullName>
        <ecNumber evidence="2">2.7.13.3</ecNumber>
    </recommendedName>
</protein>
<dbReference type="InterPro" id="IPR036890">
    <property type="entry name" value="HATPase_C_sf"/>
</dbReference>
<dbReference type="Gene3D" id="3.30.565.10">
    <property type="entry name" value="Histidine kinase-like ATPase, C-terminal domain"/>
    <property type="match status" value="1"/>
</dbReference>
<evidence type="ECO:0000256" key="4">
    <source>
        <dbReference type="ARBA" id="ARBA00022679"/>
    </source>
</evidence>
<dbReference type="SUPFAM" id="SSF55874">
    <property type="entry name" value="ATPase domain of HSP90 chaperone/DNA topoisomerase II/histidine kinase"/>
    <property type="match status" value="1"/>
</dbReference>
<dbReference type="Gene3D" id="1.10.287.130">
    <property type="match status" value="1"/>
</dbReference>
<dbReference type="SMART" id="SM00388">
    <property type="entry name" value="HisKA"/>
    <property type="match status" value="1"/>
</dbReference>
<reference evidence="16 17" key="1">
    <citation type="journal article" date="2012" name="Science">
        <title>Ecological populations of bacteria act as socially cohesive units of antibiotic production and resistance.</title>
        <authorList>
            <person name="Cordero O.X."/>
            <person name="Wildschutte H."/>
            <person name="Kirkup B."/>
            <person name="Proehl S."/>
            <person name="Ngo L."/>
            <person name="Hussain F."/>
            <person name="Le Roux F."/>
            <person name="Mincer T."/>
            <person name="Polz M.F."/>
        </authorList>
    </citation>
    <scope>NUCLEOTIDE SEQUENCE [LARGE SCALE GENOMIC DNA]</scope>
    <source>
        <strain evidence="16 17">FF-238</strain>
    </source>
</reference>
<keyword evidence="13" id="KW-0472">Membrane</keyword>
<organism evidence="16 17">
    <name type="scientific">Vibrio genomosp. F6 str. FF-238</name>
    <dbReference type="NCBI Taxonomy" id="1191298"/>
    <lineage>
        <taxon>Bacteria</taxon>
        <taxon>Pseudomonadati</taxon>
        <taxon>Pseudomonadota</taxon>
        <taxon>Gammaproteobacteria</taxon>
        <taxon>Vibrionales</taxon>
        <taxon>Vibrionaceae</taxon>
        <taxon>Vibrio</taxon>
    </lineage>
</organism>
<keyword evidence="6" id="KW-0418">Kinase</keyword>
<evidence type="ECO:0000256" key="1">
    <source>
        <dbReference type="ARBA" id="ARBA00000085"/>
    </source>
</evidence>
<dbReference type="GO" id="GO:0005524">
    <property type="term" value="F:ATP binding"/>
    <property type="evidence" value="ECO:0007669"/>
    <property type="project" value="UniProtKB-KW"/>
</dbReference>
<dbReference type="InterPro" id="IPR001789">
    <property type="entry name" value="Sig_transdc_resp-reg_receiver"/>
</dbReference>
<dbReference type="InterPro" id="IPR003594">
    <property type="entry name" value="HATPase_dom"/>
</dbReference>
<dbReference type="CDD" id="cd17546">
    <property type="entry name" value="REC_hyHK_CKI1_RcsC-like"/>
    <property type="match status" value="1"/>
</dbReference>
<evidence type="ECO:0000259" key="15">
    <source>
        <dbReference type="PROSITE" id="PS50110"/>
    </source>
</evidence>
<feature type="modified residue" description="4-aspartylphosphate" evidence="12">
    <location>
        <position position="810"/>
    </location>
</feature>
<dbReference type="CDD" id="cd16922">
    <property type="entry name" value="HATPase_EvgS-ArcB-TorS-like"/>
    <property type="match status" value="1"/>
</dbReference>
<keyword evidence="5" id="KW-0547">Nucleotide-binding</keyword>
<dbReference type="EMBL" id="AJYW02000097">
    <property type="protein sequence ID" value="OEE76982.1"/>
    <property type="molecule type" value="Genomic_DNA"/>
</dbReference>
<evidence type="ECO:0000256" key="3">
    <source>
        <dbReference type="ARBA" id="ARBA00022553"/>
    </source>
</evidence>
<dbReference type="GO" id="GO:0016787">
    <property type="term" value="F:hydrolase activity"/>
    <property type="evidence" value="ECO:0007669"/>
    <property type="project" value="UniProtKB-KW"/>
</dbReference>
<dbReference type="GO" id="GO:0000155">
    <property type="term" value="F:phosphorelay sensor kinase activity"/>
    <property type="evidence" value="ECO:0007669"/>
    <property type="project" value="InterPro"/>
</dbReference>
<dbReference type="Gene3D" id="3.40.50.2300">
    <property type="match status" value="1"/>
</dbReference>
<feature type="transmembrane region" description="Helical" evidence="13">
    <location>
        <begin position="290"/>
        <end position="310"/>
    </location>
</feature>
<dbReference type="FunFam" id="1.10.287.130:FF:000002">
    <property type="entry name" value="Two-component osmosensing histidine kinase"/>
    <property type="match status" value="1"/>
</dbReference>
<evidence type="ECO:0000256" key="11">
    <source>
        <dbReference type="ARBA" id="ARBA00068150"/>
    </source>
</evidence>
<dbReference type="AlphaFoldDB" id="A0A1E5D0V6"/>
<keyword evidence="3 12" id="KW-0597">Phosphoprotein</keyword>
<comment type="caution">
    <text evidence="16">The sequence shown here is derived from an EMBL/GenBank/DDBJ whole genome shotgun (WGS) entry which is preliminary data.</text>
</comment>
<keyword evidence="17" id="KW-1185">Reference proteome</keyword>
<dbReference type="InterPro" id="IPR005467">
    <property type="entry name" value="His_kinase_dom"/>
</dbReference>
<dbReference type="InterPro" id="IPR036097">
    <property type="entry name" value="HisK_dim/P_sf"/>
</dbReference>
<keyword evidence="4" id="KW-0808">Transferase</keyword>
<sequence>MLILTKLSIKARLTIITSISALIISAFAVDKILSNKEKLKRYSILSEKIEAMKSVDNVSNLVRKALNTHSRNNELSQPINIELEKVQFYFTSSANNQILEEHKSNVDELKDAIDELAILEVTEVTDTGYWIFDLTRDLLEQVSQSSLIPLSEFTYISDRALDDLSWLSYWLQKEAWLISDLAINPDHLLDNSPLVYQAIERQQQYLEQFISSGASKEQVEKLLLLFSQTDFQSGQAFRNKVLANDTKGSDFTLHAALLEKRYESLSLAINQFSSQLSSNLASRIEYEQRLVIILSLLVGLVIVMLCILGASTSLRVNRKLAKILTTMSALEERKGEIQQIKIDGNDEFTKFALRVNQIILFQQEHELQILAAKESAILANKAKSAFLANMSHEIRTPLNGIIGMTEILSDSQLNSNQKEVLNDIDSSSHSLLVLLNDILDLSKIESGNLVLNPHGSDIKEAVYDSVNLILSKANSQNIELLISIDPAIPDQVFTDDHRVRQVLMNLLSNSIKFTRNGHIKTEVKYKEISAESAELYFSVADTGMGIEAEKLESIFEPFTQADGSITRQFGGTGLGLAICRQLVNLMGGSIHARSTKNVGSCFEFSIAVGAFKGEARNEPLKLKRALLVNNHFTYTSQIKTECNLLGINIIEVHSTEEALDVKHDVDLVLYCDVVHHSLSKCLQQLQQCYPSNMILVCQHHLFKQPVAGLGTHGQITLPFLGNRFRNHLHTLVENRGPKINHSDINAETVPVGKTRGLNRRVLIVEDNLMNQKIASFFLEKGGYDYFITSNGQEAVDAITQGGEFDAILMDCMMPVMDGLTATKLIRQWEVEQGSTKLPIIALTASVLDEDIQHCFEAGMDAYLPKPYKSHQLFELFNDLELV</sequence>
<evidence type="ECO:0000256" key="7">
    <source>
        <dbReference type="ARBA" id="ARBA00022801"/>
    </source>
</evidence>
<dbReference type="CDD" id="cd00082">
    <property type="entry name" value="HisKA"/>
    <property type="match status" value="1"/>
</dbReference>
<dbReference type="RefSeq" id="WP_017054597.1">
    <property type="nucleotide sequence ID" value="NZ_AJYW02000097.1"/>
</dbReference>
<keyword evidence="13" id="KW-1133">Transmembrane helix</keyword>
<dbReference type="EC" id="2.7.13.3" evidence="2"/>
<dbReference type="InterPro" id="IPR011006">
    <property type="entry name" value="CheY-like_superfamily"/>
</dbReference>
<feature type="domain" description="Histidine kinase" evidence="14">
    <location>
        <begin position="389"/>
        <end position="610"/>
    </location>
</feature>
<dbReference type="PROSITE" id="PS50109">
    <property type="entry name" value="HIS_KIN"/>
    <property type="match status" value="1"/>
</dbReference>
<evidence type="ECO:0000256" key="12">
    <source>
        <dbReference type="PROSITE-ProRule" id="PRU00169"/>
    </source>
</evidence>
<dbReference type="Proteomes" id="UP000094165">
    <property type="component" value="Unassembled WGS sequence"/>
</dbReference>
<dbReference type="SMART" id="SM00448">
    <property type="entry name" value="REC"/>
    <property type="match status" value="1"/>
</dbReference>
<evidence type="ECO:0000256" key="6">
    <source>
        <dbReference type="ARBA" id="ARBA00022777"/>
    </source>
</evidence>
<evidence type="ECO:0000256" key="10">
    <source>
        <dbReference type="ARBA" id="ARBA00064003"/>
    </source>
</evidence>
<keyword evidence="7" id="KW-0378">Hydrolase</keyword>
<keyword evidence="13" id="KW-0812">Transmembrane</keyword>
<dbReference type="InterPro" id="IPR004358">
    <property type="entry name" value="Sig_transdc_His_kin-like_C"/>
</dbReference>
<dbReference type="PRINTS" id="PR00344">
    <property type="entry name" value="BCTRLSENSOR"/>
</dbReference>
<evidence type="ECO:0000313" key="17">
    <source>
        <dbReference type="Proteomes" id="UP000094165"/>
    </source>
</evidence>
<comment type="catalytic activity">
    <reaction evidence="1">
        <text>ATP + protein L-histidine = ADP + protein N-phospho-L-histidine.</text>
        <dbReference type="EC" id="2.7.13.3"/>
    </reaction>
</comment>
<evidence type="ECO:0000256" key="13">
    <source>
        <dbReference type="SAM" id="Phobius"/>
    </source>
</evidence>
<evidence type="ECO:0000256" key="2">
    <source>
        <dbReference type="ARBA" id="ARBA00012438"/>
    </source>
</evidence>
<keyword evidence="9" id="KW-0902">Two-component regulatory system</keyword>
<evidence type="ECO:0000256" key="9">
    <source>
        <dbReference type="ARBA" id="ARBA00023012"/>
    </source>
</evidence>
<keyword evidence="8" id="KW-0067">ATP-binding</keyword>
<dbReference type="SUPFAM" id="SSF47384">
    <property type="entry name" value="Homodimeric domain of signal transducing histidine kinase"/>
    <property type="match status" value="1"/>
</dbReference>
<gene>
    <name evidence="16" type="ORF">A130_14870</name>
</gene>
<dbReference type="PROSITE" id="PS50110">
    <property type="entry name" value="RESPONSE_REGULATORY"/>
    <property type="match status" value="1"/>
</dbReference>
<evidence type="ECO:0000256" key="8">
    <source>
        <dbReference type="ARBA" id="ARBA00022840"/>
    </source>
</evidence>
<dbReference type="Pfam" id="PF02518">
    <property type="entry name" value="HATPase_c"/>
    <property type="match status" value="1"/>
</dbReference>
<dbReference type="PANTHER" id="PTHR45339:SF1">
    <property type="entry name" value="HYBRID SIGNAL TRANSDUCTION HISTIDINE KINASE J"/>
    <property type="match status" value="1"/>
</dbReference>
<evidence type="ECO:0000259" key="14">
    <source>
        <dbReference type="PROSITE" id="PS50109"/>
    </source>
</evidence>
<evidence type="ECO:0000256" key="5">
    <source>
        <dbReference type="ARBA" id="ARBA00022741"/>
    </source>
</evidence>
<dbReference type="Pfam" id="PF00512">
    <property type="entry name" value="HisKA"/>
    <property type="match status" value="1"/>
</dbReference>
<dbReference type="SMART" id="SM00387">
    <property type="entry name" value="HATPase_c"/>
    <property type="match status" value="1"/>
</dbReference>
<comment type="subunit">
    <text evidence="10">At low DSF concentrations, interacts with RpfF.</text>
</comment>
<name>A0A1E5D0V6_9VIBR</name>
<accession>A0A1E5D0V6</accession>
<dbReference type="SUPFAM" id="SSF52172">
    <property type="entry name" value="CheY-like"/>
    <property type="match status" value="1"/>
</dbReference>
<proteinExistence type="predicted"/>
<dbReference type="PANTHER" id="PTHR45339">
    <property type="entry name" value="HYBRID SIGNAL TRANSDUCTION HISTIDINE KINASE J"/>
    <property type="match status" value="1"/>
</dbReference>
<dbReference type="InterPro" id="IPR003661">
    <property type="entry name" value="HisK_dim/P_dom"/>
</dbReference>
<dbReference type="Pfam" id="PF00072">
    <property type="entry name" value="Response_reg"/>
    <property type="match status" value="1"/>
</dbReference>
<feature type="domain" description="Response regulatory" evidence="15">
    <location>
        <begin position="760"/>
        <end position="880"/>
    </location>
</feature>